<organism evidence="1">
    <name type="scientific">marine sediment metagenome</name>
    <dbReference type="NCBI Taxonomy" id="412755"/>
    <lineage>
        <taxon>unclassified sequences</taxon>
        <taxon>metagenomes</taxon>
        <taxon>ecological metagenomes</taxon>
    </lineage>
</organism>
<dbReference type="AlphaFoldDB" id="X1IGP5"/>
<accession>X1IGP5</accession>
<evidence type="ECO:0000313" key="1">
    <source>
        <dbReference type="EMBL" id="GAH65299.1"/>
    </source>
</evidence>
<dbReference type="EMBL" id="BARU01034586">
    <property type="protein sequence ID" value="GAH65299.1"/>
    <property type="molecule type" value="Genomic_DNA"/>
</dbReference>
<protein>
    <recommendedName>
        <fullName evidence="2">YbaK/aminoacyl-tRNA synthetase-associated domain-containing protein</fullName>
    </recommendedName>
</protein>
<proteinExistence type="predicted"/>
<name>X1IGP5_9ZZZZ</name>
<comment type="caution">
    <text evidence="1">The sequence shown here is derived from an EMBL/GenBank/DDBJ whole genome shotgun (WGS) entry which is preliminary data.</text>
</comment>
<evidence type="ECO:0008006" key="2">
    <source>
        <dbReference type="Google" id="ProtNLM"/>
    </source>
</evidence>
<dbReference type="GO" id="GO:0002161">
    <property type="term" value="F:aminoacyl-tRNA deacylase activity"/>
    <property type="evidence" value="ECO:0007669"/>
    <property type="project" value="InterPro"/>
</dbReference>
<gene>
    <name evidence="1" type="ORF">S03H2_54269</name>
</gene>
<dbReference type="InterPro" id="IPR036754">
    <property type="entry name" value="YbaK/aa-tRNA-synt-asso_dom_sf"/>
</dbReference>
<sequence>EDEEITFNAGSHTELIRLAYKDFERLVKPKVLKFSF</sequence>
<dbReference type="Gene3D" id="3.90.960.10">
    <property type="entry name" value="YbaK/aminoacyl-tRNA synthetase-associated domain"/>
    <property type="match status" value="1"/>
</dbReference>
<reference evidence="1" key="1">
    <citation type="journal article" date="2014" name="Front. Microbiol.">
        <title>High frequency of phylogenetically diverse reductive dehalogenase-homologous genes in deep subseafloor sedimentary metagenomes.</title>
        <authorList>
            <person name="Kawai M."/>
            <person name="Futagami T."/>
            <person name="Toyoda A."/>
            <person name="Takaki Y."/>
            <person name="Nishi S."/>
            <person name="Hori S."/>
            <person name="Arai W."/>
            <person name="Tsubouchi T."/>
            <person name="Morono Y."/>
            <person name="Uchiyama I."/>
            <person name="Ito T."/>
            <person name="Fujiyama A."/>
            <person name="Inagaki F."/>
            <person name="Takami H."/>
        </authorList>
    </citation>
    <scope>NUCLEOTIDE SEQUENCE</scope>
    <source>
        <strain evidence="1">Expedition CK06-06</strain>
    </source>
</reference>
<feature type="non-terminal residue" evidence="1">
    <location>
        <position position="1"/>
    </location>
</feature>